<keyword evidence="3" id="KW-0809">Transit peptide</keyword>
<protein>
    <submittedName>
        <fullName evidence="4">Uncharacterized protein</fullName>
    </submittedName>
</protein>
<evidence type="ECO:0000256" key="2">
    <source>
        <dbReference type="ARBA" id="ARBA00022472"/>
    </source>
</evidence>
<comment type="similarity">
    <text evidence="1">Belongs to the mTERF family.</text>
</comment>
<evidence type="ECO:0000313" key="4">
    <source>
        <dbReference type="EMBL" id="KAJ0978063.1"/>
    </source>
</evidence>
<dbReference type="Proteomes" id="UP001085076">
    <property type="component" value="Miscellaneous, Linkage group lg03"/>
</dbReference>
<reference evidence="4" key="2">
    <citation type="journal article" date="2022" name="Hortic Res">
        <title>The genome of Dioscorea zingiberensis sheds light on the biosynthesis, origin and evolution of the medicinally important diosgenin saponins.</title>
        <authorList>
            <person name="Li Y."/>
            <person name="Tan C."/>
            <person name="Li Z."/>
            <person name="Guo J."/>
            <person name="Li S."/>
            <person name="Chen X."/>
            <person name="Wang C."/>
            <person name="Dai X."/>
            <person name="Yang H."/>
            <person name="Song W."/>
            <person name="Hou L."/>
            <person name="Xu J."/>
            <person name="Tong Z."/>
            <person name="Xu A."/>
            <person name="Yuan X."/>
            <person name="Wang W."/>
            <person name="Yang Q."/>
            <person name="Chen L."/>
            <person name="Sun Z."/>
            <person name="Wang K."/>
            <person name="Pan B."/>
            <person name="Chen J."/>
            <person name="Bao Y."/>
            <person name="Liu F."/>
            <person name="Qi X."/>
            <person name="Gang D.R."/>
            <person name="Wen J."/>
            <person name="Li J."/>
        </authorList>
    </citation>
    <scope>NUCLEOTIDE SEQUENCE</scope>
    <source>
        <strain evidence="4">Dzin_1.0</strain>
    </source>
</reference>
<dbReference type="PANTHER" id="PTHR13068">
    <property type="entry name" value="CGI-12 PROTEIN-RELATED"/>
    <property type="match status" value="1"/>
</dbReference>
<dbReference type="Pfam" id="PF02536">
    <property type="entry name" value="mTERF"/>
    <property type="match status" value="1"/>
</dbReference>
<accession>A0A9D5HIW2</accession>
<dbReference type="SMART" id="SM00733">
    <property type="entry name" value="Mterf"/>
    <property type="match status" value="8"/>
</dbReference>
<organism evidence="4 5">
    <name type="scientific">Dioscorea zingiberensis</name>
    <dbReference type="NCBI Taxonomy" id="325984"/>
    <lineage>
        <taxon>Eukaryota</taxon>
        <taxon>Viridiplantae</taxon>
        <taxon>Streptophyta</taxon>
        <taxon>Embryophyta</taxon>
        <taxon>Tracheophyta</taxon>
        <taxon>Spermatophyta</taxon>
        <taxon>Magnoliopsida</taxon>
        <taxon>Liliopsida</taxon>
        <taxon>Dioscoreales</taxon>
        <taxon>Dioscoreaceae</taxon>
        <taxon>Dioscorea</taxon>
    </lineage>
</organism>
<keyword evidence="5" id="KW-1185">Reference proteome</keyword>
<dbReference type="Gene3D" id="1.25.70.10">
    <property type="entry name" value="Transcription termination factor 3, mitochondrial"/>
    <property type="match status" value="1"/>
</dbReference>
<dbReference type="FunFam" id="1.25.70.10:FF:000001">
    <property type="entry name" value="Mitochondrial transcription termination factor-like"/>
    <property type="match status" value="1"/>
</dbReference>
<proteinExistence type="inferred from homology"/>
<evidence type="ECO:0000256" key="1">
    <source>
        <dbReference type="ARBA" id="ARBA00007692"/>
    </source>
</evidence>
<gene>
    <name evidence="4" type="ORF">J5N97_013537</name>
</gene>
<sequence length="375" mass="42172">MSCPGVLRISIRVPRIPTIANLSTLQAPSLTSFLTDSCGLSPAAAITAASKLSSFSKGHKISAQSKPESVLAFFQSHGFSPSQIVKLFSTHPRLLVSNPARTFQPKMEFYLRSGFSPSTLTKLITSDAFILLMSLKNRIIPSFDFLKAILHKNEDVAAAVKRSTWMLRVNLKKKMAPNIETLHGIGVPMVSIAKLTKIHPTVLMQSTGRFGESVKRVLQMGFSPSDAMFIHALHSVSAISVTTLERKLELYKSFGLPEDKILSCLKKNPMIVNLSEEKMRKSFGFFMEKLKWKPEFVFSYSVLLMLSIEKRVAPRFSVYEILASKNLLTEKAIFPRIFLLTEVEFVRRYLIRQAPILPTPDILFAELLFQKMKKQ</sequence>
<keyword evidence="2" id="KW-0804">Transcription</keyword>
<dbReference type="InterPro" id="IPR038538">
    <property type="entry name" value="MTERF_sf"/>
</dbReference>
<dbReference type="GO" id="GO:0003676">
    <property type="term" value="F:nucleic acid binding"/>
    <property type="evidence" value="ECO:0007669"/>
    <property type="project" value="InterPro"/>
</dbReference>
<dbReference type="AlphaFoldDB" id="A0A9D5HIW2"/>
<name>A0A9D5HIW2_9LILI</name>
<keyword evidence="2" id="KW-0805">Transcription regulation</keyword>
<reference evidence="4" key="1">
    <citation type="submission" date="2021-03" db="EMBL/GenBank/DDBJ databases">
        <authorList>
            <person name="Li Z."/>
            <person name="Yang C."/>
        </authorList>
    </citation>
    <scope>NUCLEOTIDE SEQUENCE</scope>
    <source>
        <strain evidence="4">Dzin_1.0</strain>
        <tissue evidence="4">Leaf</tissue>
    </source>
</reference>
<evidence type="ECO:0000256" key="3">
    <source>
        <dbReference type="ARBA" id="ARBA00022946"/>
    </source>
</evidence>
<dbReference type="OrthoDB" id="637682at2759"/>
<keyword evidence="2" id="KW-0806">Transcription termination</keyword>
<comment type="caution">
    <text evidence="4">The sequence shown here is derived from an EMBL/GenBank/DDBJ whole genome shotgun (WGS) entry which is preliminary data.</text>
</comment>
<dbReference type="GO" id="GO:0006353">
    <property type="term" value="P:DNA-templated transcription termination"/>
    <property type="evidence" value="ECO:0007669"/>
    <property type="project" value="UniProtKB-KW"/>
</dbReference>
<evidence type="ECO:0000313" key="5">
    <source>
        <dbReference type="Proteomes" id="UP001085076"/>
    </source>
</evidence>
<dbReference type="InterPro" id="IPR003690">
    <property type="entry name" value="MTERF"/>
</dbReference>
<dbReference type="EMBL" id="JAGGNH010000003">
    <property type="protein sequence ID" value="KAJ0978063.1"/>
    <property type="molecule type" value="Genomic_DNA"/>
</dbReference>
<dbReference type="PANTHER" id="PTHR13068:SF236">
    <property type="entry name" value="OS02G0749800 PROTEIN"/>
    <property type="match status" value="1"/>
</dbReference>